<dbReference type="EMBL" id="CAADFO010000069">
    <property type="protein sequence ID" value="VFK30657.1"/>
    <property type="molecule type" value="Genomic_DNA"/>
</dbReference>
<dbReference type="EMBL" id="CAADFQ010000066">
    <property type="protein sequence ID" value="VFK34238.1"/>
    <property type="molecule type" value="Genomic_DNA"/>
</dbReference>
<name>A0A450XY68_9GAMM</name>
<proteinExistence type="predicted"/>
<evidence type="ECO:0000313" key="1">
    <source>
        <dbReference type="EMBL" id="VFK30657.1"/>
    </source>
</evidence>
<accession>A0A450XY68</accession>
<dbReference type="AlphaFoldDB" id="A0A450XY68"/>
<sequence length="156" mass="17616">MASVLSARRVSRKRGRAGHFVAAADGLASRMVQSTQYLSVTDLPITCIPVSYTGRAAASEREDRGVFPRHRIDLPFRHGLIDRRYSDKVGDKVRRSPVNIISHCVQVTPPNTPGVQHRYPYILYYEGTLVLSMLQLDLELGIYQRPKRDTPRTLPT</sequence>
<evidence type="ECO:0000313" key="3">
    <source>
        <dbReference type="EMBL" id="VFK76601.1"/>
    </source>
</evidence>
<organism evidence="2">
    <name type="scientific">Candidatus Kentrum sp. MB</name>
    <dbReference type="NCBI Taxonomy" id="2138164"/>
    <lineage>
        <taxon>Bacteria</taxon>
        <taxon>Pseudomonadati</taxon>
        <taxon>Pseudomonadota</taxon>
        <taxon>Gammaproteobacteria</taxon>
        <taxon>Candidatus Kentrum</taxon>
    </lineage>
</organism>
<protein>
    <submittedName>
        <fullName evidence="2">Uncharacterized protein</fullName>
    </submittedName>
</protein>
<evidence type="ECO:0000313" key="2">
    <source>
        <dbReference type="EMBL" id="VFK34238.1"/>
    </source>
</evidence>
<reference evidence="2" key="1">
    <citation type="submission" date="2019-02" db="EMBL/GenBank/DDBJ databases">
        <authorList>
            <person name="Gruber-Vodicka R. H."/>
            <person name="Seah K. B. B."/>
        </authorList>
    </citation>
    <scope>NUCLEOTIDE SEQUENCE</scope>
    <source>
        <strain evidence="1">BECK_BZ197</strain>
        <strain evidence="3">BECK_BZ198</strain>
        <strain evidence="2">BECK_BZ199</strain>
    </source>
</reference>
<gene>
    <name evidence="1" type="ORF">BECKMB1821G_GA0114241_10693</name>
    <name evidence="3" type="ORF">BECKMB1821H_GA0114242_10654</name>
    <name evidence="2" type="ORF">BECKMB1821I_GA0114274_10663</name>
</gene>
<dbReference type="EMBL" id="CAADGH010000065">
    <property type="protein sequence ID" value="VFK76601.1"/>
    <property type="molecule type" value="Genomic_DNA"/>
</dbReference>